<proteinExistence type="predicted"/>
<dbReference type="Gene3D" id="1.10.10.10">
    <property type="entry name" value="Winged helix-like DNA-binding domain superfamily/Winged helix DNA-binding domain"/>
    <property type="match status" value="1"/>
</dbReference>
<dbReference type="EMBL" id="VSSQ01006643">
    <property type="protein sequence ID" value="MPM33384.1"/>
    <property type="molecule type" value="Genomic_DNA"/>
</dbReference>
<dbReference type="InterPro" id="IPR002577">
    <property type="entry name" value="HTH_HxlR"/>
</dbReference>
<dbReference type="GO" id="GO:0003677">
    <property type="term" value="F:DNA binding"/>
    <property type="evidence" value="ECO:0007669"/>
    <property type="project" value="UniProtKB-KW"/>
</dbReference>
<gene>
    <name evidence="5" type="ORF">SDC9_79958</name>
</gene>
<accession>A0A644Z5K5</accession>
<dbReference type="AlphaFoldDB" id="A0A644Z5K5"/>
<reference evidence="5" key="1">
    <citation type="submission" date="2019-08" db="EMBL/GenBank/DDBJ databases">
        <authorList>
            <person name="Kucharzyk K."/>
            <person name="Murdoch R.W."/>
            <person name="Higgins S."/>
            <person name="Loffler F."/>
        </authorList>
    </citation>
    <scope>NUCLEOTIDE SEQUENCE</scope>
</reference>
<name>A0A644Z5K5_9ZZZZ</name>
<dbReference type="PANTHER" id="PTHR33204:SF38">
    <property type="entry name" value="HTH-TYPE TRANSCRIPTIONAL ACTIVATOR HXLR"/>
    <property type="match status" value="1"/>
</dbReference>
<evidence type="ECO:0000259" key="4">
    <source>
        <dbReference type="PROSITE" id="PS51118"/>
    </source>
</evidence>
<sequence>MIAWIDEISGTHFLGQFPFGGIHIDCDDAFGFGFFQTLDNSQADSAQPEDCSHCAFFDFCRVFDGAEAGSHSAAEQRDFIERCFLVDVHQVDLVDDRVFAESACPHIVIDWLAVIGETGRSVRHQAFALCFAHGGTQICLAGQAEFAFPAFGGIKRDDMVPGFDGSDFITYGNDNAGAFMAQYGRENTFGIVTRQSEGIGMADGGVKDLHQYFFGFWLCYIYFHDLQRFAWSKSDSCSTFHNFISFFLENGISFHFRILYNDCCVNTDIIVTMINFMKRGNLMIQYQEKEFYNTKDLALSVVGGRWKIAIIWSLLHNGTLRLSEFNKILPDINQRMLIRQLRELERDLIIARTVYPVVPPKVEYHLTDIGKELAPVVQSICDWGDQYLKVITEE</sequence>
<dbReference type="InterPro" id="IPR036390">
    <property type="entry name" value="WH_DNA-bd_sf"/>
</dbReference>
<evidence type="ECO:0000256" key="2">
    <source>
        <dbReference type="ARBA" id="ARBA00023125"/>
    </source>
</evidence>
<keyword evidence="2" id="KW-0238">DNA-binding</keyword>
<evidence type="ECO:0000313" key="5">
    <source>
        <dbReference type="EMBL" id="MPM33384.1"/>
    </source>
</evidence>
<dbReference type="SUPFAM" id="SSF46785">
    <property type="entry name" value="Winged helix' DNA-binding domain"/>
    <property type="match status" value="1"/>
</dbReference>
<evidence type="ECO:0000256" key="1">
    <source>
        <dbReference type="ARBA" id="ARBA00023015"/>
    </source>
</evidence>
<comment type="caution">
    <text evidence="5">The sequence shown here is derived from an EMBL/GenBank/DDBJ whole genome shotgun (WGS) entry which is preliminary data.</text>
</comment>
<keyword evidence="1" id="KW-0805">Transcription regulation</keyword>
<dbReference type="PROSITE" id="PS51118">
    <property type="entry name" value="HTH_HXLR"/>
    <property type="match status" value="1"/>
</dbReference>
<evidence type="ECO:0000256" key="3">
    <source>
        <dbReference type="ARBA" id="ARBA00023163"/>
    </source>
</evidence>
<dbReference type="AntiFam" id="ANF00088">
    <property type="entry name" value="Shadow ORF (opposite Fdh)"/>
</dbReference>
<feature type="domain" description="HTH hxlR-type" evidence="4">
    <location>
        <begin position="293"/>
        <end position="392"/>
    </location>
</feature>
<organism evidence="5">
    <name type="scientific">bioreactor metagenome</name>
    <dbReference type="NCBI Taxonomy" id="1076179"/>
    <lineage>
        <taxon>unclassified sequences</taxon>
        <taxon>metagenomes</taxon>
        <taxon>ecological metagenomes</taxon>
    </lineage>
</organism>
<keyword evidence="3" id="KW-0804">Transcription</keyword>
<dbReference type="InterPro" id="IPR036388">
    <property type="entry name" value="WH-like_DNA-bd_sf"/>
</dbReference>
<protein>
    <recommendedName>
        <fullName evidence="4">HTH hxlR-type domain-containing protein</fullName>
    </recommendedName>
</protein>
<dbReference type="Pfam" id="PF01638">
    <property type="entry name" value="HxlR"/>
    <property type="match status" value="1"/>
</dbReference>
<dbReference type="PANTHER" id="PTHR33204">
    <property type="entry name" value="TRANSCRIPTIONAL REGULATOR, MARR FAMILY"/>
    <property type="match status" value="1"/>
</dbReference>